<dbReference type="PROSITE" id="PS51471">
    <property type="entry name" value="FE2OG_OXY"/>
    <property type="match status" value="1"/>
</dbReference>
<dbReference type="OrthoDB" id="288590at2759"/>
<keyword evidence="2" id="KW-0408">Iron</keyword>
<reference evidence="4 5" key="1">
    <citation type="submission" date="2016-03" db="EMBL/GenBank/DDBJ databases">
        <title>Fine-scale spatial genetic structure of a fungal parasite of coffee scale insects.</title>
        <authorList>
            <person name="Jackson D."/>
            <person name="Zemenick K.A."/>
            <person name="Malloure B."/>
            <person name="Quandt C.A."/>
            <person name="James T.Y."/>
        </authorList>
    </citation>
    <scope>NUCLEOTIDE SEQUENCE [LARGE SCALE GENOMIC DNA]</scope>
    <source>
        <strain evidence="4 5">UM487</strain>
    </source>
</reference>
<dbReference type="GO" id="GO:0046872">
    <property type="term" value="F:metal ion binding"/>
    <property type="evidence" value="ECO:0007669"/>
    <property type="project" value="UniProtKB-KW"/>
</dbReference>
<accession>A0A179IQG2</accession>
<feature type="domain" description="Fe2OG dioxygenase" evidence="3">
    <location>
        <begin position="212"/>
        <end position="334"/>
    </location>
</feature>
<gene>
    <name evidence="4" type="ORF">LLEC1_05723</name>
</gene>
<dbReference type="Proteomes" id="UP000243081">
    <property type="component" value="Unassembled WGS sequence"/>
</dbReference>
<comment type="caution">
    <text evidence="4">The sequence shown here is derived from an EMBL/GenBank/DDBJ whole genome shotgun (WGS) entry which is preliminary data.</text>
</comment>
<sequence>MQSLLASAASLGAGAGVGQSAARLLMGAKRGAMLGASTMPPGFTATVGRLDTFYLPNKVTGSAYDRSLARAMIEAWRRDGIFQVAMSPQQQRIYQNANAASRRFFRRPSAEKHRCVDGNSYAGYVASGEEVTDGVADYSEIFTVTKDLDENDPRVAGQWPCHGPCPWPDEDMKSNMTAYTQDLSQSGDRLLEMVELGLHVPQGSLKRYTDDGWHHMRVLRFPHRDRTNGKGKKGRGIGSHTDYGLLVMAAQDEVGGLFVRPPHQGEHYANWEKSAAGLKEDESGWVYMPPTPGVFTVFPGDMMQYMTSSFLKSTPHKVGLNTRERFAFAYFHEPNFASVIRPLPGYDGGGVGASEGIHYGTHFTNMCLRNYPERITTKKLLREDRCSMLSLPQLRRESAPENQRSGAGCAAEEDAALRGRYPAQSMELSSA</sequence>
<organism evidence="4 5">
    <name type="scientific">Cordyceps confragosa</name>
    <name type="common">Lecanicillium lecanii</name>
    <dbReference type="NCBI Taxonomy" id="2714763"/>
    <lineage>
        <taxon>Eukaryota</taxon>
        <taxon>Fungi</taxon>
        <taxon>Dikarya</taxon>
        <taxon>Ascomycota</taxon>
        <taxon>Pezizomycotina</taxon>
        <taxon>Sordariomycetes</taxon>
        <taxon>Hypocreomycetidae</taxon>
        <taxon>Hypocreales</taxon>
        <taxon>Cordycipitaceae</taxon>
        <taxon>Akanthomyces</taxon>
    </lineage>
</organism>
<dbReference type="Gene3D" id="2.60.120.330">
    <property type="entry name" value="B-lactam Antibiotic, Isopenicillin N Synthase, Chain"/>
    <property type="match status" value="1"/>
</dbReference>
<comment type="similarity">
    <text evidence="1 2">Belongs to the iron/ascorbate-dependent oxidoreductase family.</text>
</comment>
<evidence type="ECO:0000313" key="5">
    <source>
        <dbReference type="Proteomes" id="UP000243081"/>
    </source>
</evidence>
<dbReference type="Pfam" id="PF03171">
    <property type="entry name" value="2OG-FeII_Oxy"/>
    <property type="match status" value="1"/>
</dbReference>
<dbReference type="InterPro" id="IPR027443">
    <property type="entry name" value="IPNS-like_sf"/>
</dbReference>
<evidence type="ECO:0000313" key="4">
    <source>
        <dbReference type="EMBL" id="OAR04029.1"/>
    </source>
</evidence>
<evidence type="ECO:0000259" key="3">
    <source>
        <dbReference type="PROSITE" id="PS51471"/>
    </source>
</evidence>
<dbReference type="GO" id="GO:0044283">
    <property type="term" value="P:small molecule biosynthetic process"/>
    <property type="evidence" value="ECO:0007669"/>
    <property type="project" value="UniProtKB-ARBA"/>
</dbReference>
<evidence type="ECO:0000256" key="1">
    <source>
        <dbReference type="ARBA" id="ARBA00008056"/>
    </source>
</evidence>
<keyword evidence="2" id="KW-0479">Metal-binding</keyword>
<dbReference type="EMBL" id="LUKN01000232">
    <property type="protein sequence ID" value="OAR04029.1"/>
    <property type="molecule type" value="Genomic_DNA"/>
</dbReference>
<dbReference type="AlphaFoldDB" id="A0A179IQG2"/>
<dbReference type="PANTHER" id="PTHR47990">
    <property type="entry name" value="2-OXOGLUTARATE (2OG) AND FE(II)-DEPENDENT OXYGENASE SUPERFAMILY PROTEIN-RELATED"/>
    <property type="match status" value="1"/>
</dbReference>
<proteinExistence type="inferred from homology"/>
<dbReference type="InterPro" id="IPR005123">
    <property type="entry name" value="Oxoglu/Fe-dep_dioxygenase_dom"/>
</dbReference>
<dbReference type="Pfam" id="PF14226">
    <property type="entry name" value="DIOX_N"/>
    <property type="match status" value="1"/>
</dbReference>
<keyword evidence="2" id="KW-0560">Oxidoreductase</keyword>
<dbReference type="OMA" id="GIHYGTH"/>
<evidence type="ECO:0000256" key="2">
    <source>
        <dbReference type="RuleBase" id="RU003682"/>
    </source>
</evidence>
<dbReference type="InterPro" id="IPR044861">
    <property type="entry name" value="IPNS-like_FE2OG_OXY"/>
</dbReference>
<dbReference type="InterPro" id="IPR050231">
    <property type="entry name" value="Iron_ascorbate_oxido_reductase"/>
</dbReference>
<dbReference type="InterPro" id="IPR026992">
    <property type="entry name" value="DIOX_N"/>
</dbReference>
<protein>
    <recommendedName>
        <fullName evidence="3">Fe2OG dioxygenase domain-containing protein</fullName>
    </recommendedName>
</protein>
<name>A0A179IQG2_CORDF</name>
<dbReference type="SUPFAM" id="SSF51197">
    <property type="entry name" value="Clavaminate synthase-like"/>
    <property type="match status" value="1"/>
</dbReference>
<keyword evidence="5" id="KW-1185">Reference proteome</keyword>
<dbReference type="GO" id="GO:0016491">
    <property type="term" value="F:oxidoreductase activity"/>
    <property type="evidence" value="ECO:0007669"/>
    <property type="project" value="UniProtKB-KW"/>
</dbReference>